<keyword evidence="2" id="KW-1185">Reference proteome</keyword>
<dbReference type="EMBL" id="SACK01000002">
    <property type="protein sequence ID" value="RVU01464.1"/>
    <property type="molecule type" value="Genomic_DNA"/>
</dbReference>
<accession>A0A437MUX5</accession>
<evidence type="ECO:0000313" key="1">
    <source>
        <dbReference type="EMBL" id="RVU01464.1"/>
    </source>
</evidence>
<dbReference type="Proteomes" id="UP000282759">
    <property type="component" value="Unassembled WGS sequence"/>
</dbReference>
<proteinExistence type="predicted"/>
<gene>
    <name evidence="1" type="ORF">EOD41_05735</name>
</gene>
<dbReference type="Pfam" id="PF19765">
    <property type="entry name" value="DUF6252"/>
    <property type="match status" value="1"/>
</dbReference>
<comment type="caution">
    <text evidence="1">The sequence shown here is derived from an EMBL/GenBank/DDBJ whole genome shotgun (WGS) entry which is preliminary data.</text>
</comment>
<reference evidence="1 2" key="1">
    <citation type="submission" date="2019-01" db="EMBL/GenBank/DDBJ databases">
        <authorList>
            <person name="Chen W.-M."/>
        </authorList>
    </citation>
    <scope>NUCLEOTIDE SEQUENCE [LARGE SCALE GENOMIC DNA]</scope>
    <source>
        <strain evidence="1 2">YBJ-36</strain>
    </source>
</reference>
<name>A0A437MUX5_9SPHI</name>
<dbReference type="RefSeq" id="WP_127703838.1">
    <property type="nucleotide sequence ID" value="NZ_SACK01000002.1"/>
</dbReference>
<dbReference type="OrthoDB" id="794197at2"/>
<organism evidence="1 2">
    <name type="scientific">Mucilaginibacter limnophilus</name>
    <dbReference type="NCBI Taxonomy" id="1932778"/>
    <lineage>
        <taxon>Bacteria</taxon>
        <taxon>Pseudomonadati</taxon>
        <taxon>Bacteroidota</taxon>
        <taxon>Sphingobacteriia</taxon>
        <taxon>Sphingobacteriales</taxon>
        <taxon>Sphingobacteriaceae</taxon>
        <taxon>Mucilaginibacter</taxon>
    </lineage>
</organism>
<protein>
    <submittedName>
        <fullName evidence="1">Uncharacterized protein</fullName>
    </submittedName>
</protein>
<evidence type="ECO:0000313" key="2">
    <source>
        <dbReference type="Proteomes" id="UP000282759"/>
    </source>
</evidence>
<dbReference type="AlphaFoldDB" id="A0A437MUX5"/>
<dbReference type="PROSITE" id="PS51257">
    <property type="entry name" value="PROKAR_LIPOPROTEIN"/>
    <property type="match status" value="1"/>
</dbReference>
<dbReference type="InterPro" id="IPR046219">
    <property type="entry name" value="DUF6252"/>
</dbReference>
<sequence length="157" mass="17714">MKKSIVLIAFAALVITGCKKEGKMCCDMPEQNYITAKVADTTWAAPLQATYYRDSLNLWAQHDEEHLFFRLKFDGTGKYLLNATEGTFFRTVGLDVITSRFITTDGAGEINITSYNKAKNVIEGNFSVQMMMTYPADVIPDPLKMYMKQGKFSVRLP</sequence>